<organism evidence="2 3">
    <name type="scientific">Stylonychia lemnae</name>
    <name type="common">Ciliate</name>
    <dbReference type="NCBI Taxonomy" id="5949"/>
    <lineage>
        <taxon>Eukaryota</taxon>
        <taxon>Sar</taxon>
        <taxon>Alveolata</taxon>
        <taxon>Ciliophora</taxon>
        <taxon>Intramacronucleata</taxon>
        <taxon>Spirotrichea</taxon>
        <taxon>Stichotrichia</taxon>
        <taxon>Sporadotrichida</taxon>
        <taxon>Oxytrichidae</taxon>
        <taxon>Stylonychinae</taxon>
        <taxon>Stylonychia</taxon>
    </lineage>
</organism>
<evidence type="ECO:0000313" key="2">
    <source>
        <dbReference type="EMBL" id="CDW72623.1"/>
    </source>
</evidence>
<proteinExistence type="predicted"/>
<dbReference type="Proteomes" id="UP000039865">
    <property type="component" value="Unassembled WGS sequence"/>
</dbReference>
<reference evidence="2 3" key="1">
    <citation type="submission" date="2014-06" db="EMBL/GenBank/DDBJ databases">
        <authorList>
            <person name="Swart Estienne"/>
        </authorList>
    </citation>
    <scope>NUCLEOTIDE SEQUENCE [LARGE SCALE GENOMIC DNA]</scope>
    <source>
        <strain evidence="2 3">130c</strain>
    </source>
</reference>
<evidence type="ECO:0000313" key="3">
    <source>
        <dbReference type="Proteomes" id="UP000039865"/>
    </source>
</evidence>
<sequence length="258" mass="29026">MLVCLIGAISTFELTKTLESAKKFFDISIRSDSKNQLQDSNKNNSTSNSNSNNANANSNKSSTNSSGNSNKTNTNSSGNSNSTNITNNTVPTIPTPTNDNYTTVRYLAWAIRSTQTGIYRGLYKSSNYTANEKCMDRVSVDNMYYMMRSYFNSSLINYGIFQSIRDLTYLFIQNCEFDDILYDIAVFCNTHDCSFEKIGSNMMGTFMQISAAATEQANLLQGPLPNMKSQIEVHNFYSNFALNFGKELRYALDFQYKP</sequence>
<feature type="region of interest" description="Disordered" evidence="1">
    <location>
        <begin position="33"/>
        <end position="96"/>
    </location>
</feature>
<dbReference type="AlphaFoldDB" id="A0A077ZRS9"/>
<accession>A0A077ZRS9</accession>
<protein>
    <submittedName>
        <fullName evidence="2">Uncharacterized protein</fullName>
    </submittedName>
</protein>
<keyword evidence="3" id="KW-1185">Reference proteome</keyword>
<dbReference type="InParanoid" id="A0A077ZRS9"/>
<evidence type="ECO:0000256" key="1">
    <source>
        <dbReference type="SAM" id="MobiDB-lite"/>
    </source>
</evidence>
<gene>
    <name evidence="2" type="primary">Contig444.g491</name>
    <name evidence="2" type="ORF">STYLEM_1586</name>
</gene>
<feature type="compositionally biased region" description="Low complexity" evidence="1">
    <location>
        <begin position="40"/>
        <end position="89"/>
    </location>
</feature>
<name>A0A077ZRS9_STYLE</name>
<dbReference type="EMBL" id="CCKQ01001510">
    <property type="protein sequence ID" value="CDW72623.1"/>
    <property type="molecule type" value="Genomic_DNA"/>
</dbReference>